<accession>A0AAV2QBU4</accession>
<keyword evidence="8" id="KW-0539">Nucleus</keyword>
<dbReference type="GO" id="GO:0008270">
    <property type="term" value="F:zinc ion binding"/>
    <property type="evidence" value="ECO:0007669"/>
    <property type="project" value="UniProtKB-KW"/>
</dbReference>
<evidence type="ECO:0000256" key="4">
    <source>
        <dbReference type="ARBA" id="ARBA00022737"/>
    </source>
</evidence>
<gene>
    <name evidence="11" type="ORF">MNOR_LOCUS10019</name>
</gene>
<evidence type="ECO:0000256" key="5">
    <source>
        <dbReference type="ARBA" id="ARBA00022771"/>
    </source>
</evidence>
<evidence type="ECO:0000256" key="3">
    <source>
        <dbReference type="ARBA" id="ARBA00022723"/>
    </source>
</evidence>
<keyword evidence="3" id="KW-0479">Metal-binding</keyword>
<evidence type="ECO:0000256" key="2">
    <source>
        <dbReference type="ARBA" id="ARBA00006991"/>
    </source>
</evidence>
<comment type="caution">
    <text evidence="11">The sequence shown here is derived from an EMBL/GenBank/DDBJ whole genome shotgun (WGS) entry which is preliminary data.</text>
</comment>
<dbReference type="InterPro" id="IPR050826">
    <property type="entry name" value="Krueppel_C2H2_ZnFinger"/>
</dbReference>
<dbReference type="PANTHER" id="PTHR24377">
    <property type="entry name" value="IP01015P-RELATED"/>
    <property type="match status" value="1"/>
</dbReference>
<dbReference type="FunFam" id="3.30.160.60:FF:002343">
    <property type="entry name" value="Zinc finger protein 33A"/>
    <property type="match status" value="1"/>
</dbReference>
<evidence type="ECO:0000256" key="8">
    <source>
        <dbReference type="ARBA" id="ARBA00023242"/>
    </source>
</evidence>
<dbReference type="SUPFAM" id="SSF57667">
    <property type="entry name" value="beta-beta-alpha zinc fingers"/>
    <property type="match status" value="2"/>
</dbReference>
<feature type="non-terminal residue" evidence="11">
    <location>
        <position position="1"/>
    </location>
</feature>
<dbReference type="FunFam" id="3.30.160.60:FF:000176">
    <property type="entry name" value="zinc finger protein 70"/>
    <property type="match status" value="1"/>
</dbReference>
<comment type="subcellular location">
    <subcellularLocation>
        <location evidence="1">Nucleus</location>
    </subcellularLocation>
</comment>
<dbReference type="PROSITE" id="PS00028">
    <property type="entry name" value="ZINC_FINGER_C2H2_1"/>
    <property type="match status" value="2"/>
</dbReference>
<name>A0AAV2QBU4_MEGNR</name>
<feature type="non-terminal residue" evidence="11">
    <location>
        <position position="210"/>
    </location>
</feature>
<feature type="domain" description="C2H2-type" evidence="10">
    <location>
        <begin position="115"/>
        <end position="142"/>
    </location>
</feature>
<evidence type="ECO:0000256" key="1">
    <source>
        <dbReference type="ARBA" id="ARBA00004123"/>
    </source>
</evidence>
<dbReference type="Pfam" id="PF00096">
    <property type="entry name" value="zf-C2H2"/>
    <property type="match status" value="2"/>
</dbReference>
<dbReference type="SMART" id="SM00355">
    <property type="entry name" value="ZnF_C2H2"/>
    <property type="match status" value="3"/>
</dbReference>
<dbReference type="Gene3D" id="3.30.160.60">
    <property type="entry name" value="Classic Zinc Finger"/>
    <property type="match status" value="4"/>
</dbReference>
<evidence type="ECO:0000256" key="7">
    <source>
        <dbReference type="ARBA" id="ARBA00023125"/>
    </source>
</evidence>
<dbReference type="GO" id="GO:0006355">
    <property type="term" value="P:regulation of DNA-templated transcription"/>
    <property type="evidence" value="ECO:0007669"/>
    <property type="project" value="UniProtKB-ARBA"/>
</dbReference>
<dbReference type="InterPro" id="IPR036236">
    <property type="entry name" value="Znf_C2H2_sf"/>
</dbReference>
<evidence type="ECO:0000256" key="6">
    <source>
        <dbReference type="ARBA" id="ARBA00022833"/>
    </source>
</evidence>
<keyword evidence="5 9" id="KW-0863">Zinc-finger</keyword>
<dbReference type="FunFam" id="3.30.160.60:FF:000953">
    <property type="entry name" value="Zinc finger protein 691"/>
    <property type="match status" value="1"/>
</dbReference>
<evidence type="ECO:0000259" key="10">
    <source>
        <dbReference type="PROSITE" id="PS50157"/>
    </source>
</evidence>
<keyword evidence="12" id="KW-1185">Reference proteome</keyword>
<keyword evidence="7" id="KW-0238">DNA-binding</keyword>
<dbReference type="GO" id="GO:0005634">
    <property type="term" value="C:nucleus"/>
    <property type="evidence" value="ECO:0007669"/>
    <property type="project" value="UniProtKB-SubCell"/>
</dbReference>
<dbReference type="Proteomes" id="UP001497623">
    <property type="component" value="Unassembled WGS sequence"/>
</dbReference>
<organism evidence="11 12">
    <name type="scientific">Meganyctiphanes norvegica</name>
    <name type="common">Northern krill</name>
    <name type="synonym">Thysanopoda norvegica</name>
    <dbReference type="NCBI Taxonomy" id="48144"/>
    <lineage>
        <taxon>Eukaryota</taxon>
        <taxon>Metazoa</taxon>
        <taxon>Ecdysozoa</taxon>
        <taxon>Arthropoda</taxon>
        <taxon>Crustacea</taxon>
        <taxon>Multicrustacea</taxon>
        <taxon>Malacostraca</taxon>
        <taxon>Eumalacostraca</taxon>
        <taxon>Eucarida</taxon>
        <taxon>Euphausiacea</taxon>
        <taxon>Euphausiidae</taxon>
        <taxon>Meganyctiphanes</taxon>
    </lineage>
</organism>
<keyword evidence="4" id="KW-0677">Repeat</keyword>
<dbReference type="EMBL" id="CAXKWB010004969">
    <property type="protein sequence ID" value="CAL4075966.1"/>
    <property type="molecule type" value="Genomic_DNA"/>
</dbReference>
<reference evidence="11 12" key="1">
    <citation type="submission" date="2024-05" db="EMBL/GenBank/DDBJ databases">
        <authorList>
            <person name="Wallberg A."/>
        </authorList>
    </citation>
    <scope>NUCLEOTIDE SEQUENCE [LARGE SCALE GENOMIC DNA]</scope>
</reference>
<sequence>VEKDKCPNKLAQCVSFYNIAYENKDIELKHSTENYIKPDENHYPQEVLRKPAYGIFEVNVNIESEVKELINIQPVEIKKEEIEIKAEPIPGEKLQKYTKCDLMKHKSIHTGNNPFKCRQCSMTFSNKSTLIIHQRIHTGEKPYQCDKASSENRSLIKHLRTHTGEKPYQCNQCDKAFSHNSDLIKHLRTHTGEKPYQCSQCDKAFSQNTD</sequence>
<comment type="similarity">
    <text evidence="2">Belongs to the krueppel C2H2-type zinc-finger protein family.</text>
</comment>
<protein>
    <recommendedName>
        <fullName evidence="10">C2H2-type domain-containing protein</fullName>
    </recommendedName>
</protein>
<keyword evidence="6" id="KW-0862">Zinc</keyword>
<feature type="domain" description="C2H2-type" evidence="10">
    <location>
        <begin position="168"/>
        <end position="195"/>
    </location>
</feature>
<evidence type="ECO:0000313" key="12">
    <source>
        <dbReference type="Proteomes" id="UP001497623"/>
    </source>
</evidence>
<dbReference type="AlphaFoldDB" id="A0AAV2QBU4"/>
<dbReference type="PROSITE" id="PS50157">
    <property type="entry name" value="ZINC_FINGER_C2H2_2"/>
    <property type="match status" value="3"/>
</dbReference>
<proteinExistence type="inferred from homology"/>
<feature type="domain" description="C2H2-type" evidence="10">
    <location>
        <begin position="144"/>
        <end position="167"/>
    </location>
</feature>
<dbReference type="FunFam" id="3.30.160.60:FF:001530">
    <property type="entry name" value="Zinc finger protein 268"/>
    <property type="match status" value="1"/>
</dbReference>
<dbReference type="GO" id="GO:0003677">
    <property type="term" value="F:DNA binding"/>
    <property type="evidence" value="ECO:0007669"/>
    <property type="project" value="UniProtKB-KW"/>
</dbReference>
<evidence type="ECO:0000313" key="11">
    <source>
        <dbReference type="EMBL" id="CAL4075966.1"/>
    </source>
</evidence>
<evidence type="ECO:0000256" key="9">
    <source>
        <dbReference type="PROSITE-ProRule" id="PRU00042"/>
    </source>
</evidence>
<dbReference type="InterPro" id="IPR013087">
    <property type="entry name" value="Znf_C2H2_type"/>
</dbReference>